<comment type="caution">
    <text evidence="1">The sequence shown here is derived from an EMBL/GenBank/DDBJ whole genome shotgun (WGS) entry which is preliminary data.</text>
</comment>
<name>A0A059KUA0_9PSED</name>
<dbReference type="EMBL" id="AZQQ01000109">
    <property type="protein sequence ID" value="KDD65329.1"/>
    <property type="molecule type" value="Genomic_DNA"/>
</dbReference>
<protein>
    <recommendedName>
        <fullName evidence="3">Prophage PSSB64-02</fullName>
    </recommendedName>
</protein>
<reference evidence="1 2" key="1">
    <citation type="submission" date="2013-12" db="EMBL/GenBank/DDBJ databases">
        <authorList>
            <person name="Formusa P.A."/>
            <person name="Habash M."/>
            <person name="Lee H."/>
            <person name="Trevors J.T."/>
        </authorList>
    </citation>
    <scope>NUCLEOTIDE SEQUENCE [LARGE SCALE GENOMIC DNA]</scope>
    <source>
        <strain evidence="1 2">PD30</strain>
    </source>
</reference>
<gene>
    <name evidence="1" type="ORF">V466_29115</name>
</gene>
<evidence type="ECO:0000313" key="1">
    <source>
        <dbReference type="EMBL" id="KDD65329.1"/>
    </source>
</evidence>
<dbReference type="AlphaFoldDB" id="A0A059KUA0"/>
<proteinExistence type="predicted"/>
<evidence type="ECO:0008006" key="3">
    <source>
        <dbReference type="Google" id="ProtNLM"/>
    </source>
</evidence>
<sequence length="156" mass="17653">MSDKISVNSQAKLTEAITSLTTMYRDKKFVVVSLRPGKDRTLDQNSLWFGMYKRIAEMTKIGDAADARRYCKLHFGVQILLNEDSGFQAAWYRVMRHLPYEEKLAMMGECKLFGPDGFPVTSLFNRAQGVAYTDRIATFFTGQGVVFTDLLSKEAA</sequence>
<dbReference type="eggNOG" id="ENOG50300QK">
    <property type="taxonomic scope" value="Bacteria"/>
</dbReference>
<dbReference type="RefSeq" id="WP_033061774.1">
    <property type="nucleotide sequence ID" value="NZ_AZQQ01000109.1"/>
</dbReference>
<accession>A0A059KUA0</accession>
<organism evidence="1 2">
    <name type="scientific">Pseudomonas mandelii PD30</name>
    <dbReference type="NCBI Taxonomy" id="1419583"/>
    <lineage>
        <taxon>Bacteria</taxon>
        <taxon>Pseudomonadati</taxon>
        <taxon>Pseudomonadota</taxon>
        <taxon>Gammaproteobacteria</taxon>
        <taxon>Pseudomonadales</taxon>
        <taxon>Pseudomonadaceae</taxon>
        <taxon>Pseudomonas</taxon>
    </lineage>
</organism>
<dbReference type="Gene3D" id="1.10.3790.10">
    <property type="entry name" value="NinB"/>
    <property type="match status" value="1"/>
</dbReference>
<dbReference type="InterPro" id="IPR036619">
    <property type="entry name" value="NinB_sf"/>
</dbReference>
<evidence type="ECO:0000313" key="2">
    <source>
        <dbReference type="Proteomes" id="UP000026739"/>
    </source>
</evidence>
<dbReference type="Proteomes" id="UP000026739">
    <property type="component" value="Unassembled WGS sequence"/>
</dbReference>